<evidence type="ECO:0000256" key="1">
    <source>
        <dbReference type="SAM" id="SignalP"/>
    </source>
</evidence>
<keyword evidence="1" id="KW-0732">Signal</keyword>
<proteinExistence type="predicted"/>
<evidence type="ECO:0008006" key="4">
    <source>
        <dbReference type="Google" id="ProtNLM"/>
    </source>
</evidence>
<dbReference type="EMBL" id="VYXP01000003">
    <property type="protein sequence ID" value="KAA9132808.1"/>
    <property type="molecule type" value="Genomic_DNA"/>
</dbReference>
<organism evidence="2 3">
    <name type="scientific">Marinihelvus fidelis</name>
    <dbReference type="NCBI Taxonomy" id="2613842"/>
    <lineage>
        <taxon>Bacteria</taxon>
        <taxon>Pseudomonadati</taxon>
        <taxon>Pseudomonadota</taxon>
        <taxon>Gammaproteobacteria</taxon>
        <taxon>Chromatiales</taxon>
        <taxon>Wenzhouxiangellaceae</taxon>
        <taxon>Marinihelvus</taxon>
    </lineage>
</organism>
<feature type="chain" id="PRO_5024417862" description="Serine hydrolase" evidence="1">
    <location>
        <begin position="20"/>
        <end position="428"/>
    </location>
</feature>
<comment type="caution">
    <text evidence="2">The sequence shown here is derived from an EMBL/GenBank/DDBJ whole genome shotgun (WGS) entry which is preliminary data.</text>
</comment>
<sequence>MPRLFLLAGLTLLSAAAMAEKADWQPANRVYDRDVLSAAPLLPADLDAATRRCEPGTGGLEDVEYRSAAEVDYSQHGWEQRVAADWAFFNVSPYLGKVLVIDSRRQGDTLAFRYLANGTQGDLYEPWSSSKVMAFTAAMAAAREQGVGADASVGDYRIADLVTSVHSYAQHGLADGNSNAIASWFLNIAGRDAATALFHDRWLKLSDPRVRIRGAYANLVFDPGTTTWRSDDGSATATIDSFKANTDDPGYQAYRCDDCDLTGNKPMTTLAEAEWLKRLATHDTVPETRHPGLQSSDIDVLFEGLADGPDRPVGGMRAGIGRMLHRALADAIVPEEPSKDDAKAVLDNATDGRWSVWQKLGAGPSETRGASELVMLAQVCLPGYQGGRTFTVAAQAGVPGATEENVSVAAQRLEQVLAITMRQLLGDG</sequence>
<keyword evidence="3" id="KW-1185">Reference proteome</keyword>
<name>A0A5N0TDQ0_9GAMM</name>
<accession>A0A5N0TDQ0</accession>
<gene>
    <name evidence="2" type="ORF">F3N42_06250</name>
</gene>
<reference evidence="2 3" key="1">
    <citation type="submission" date="2019-09" db="EMBL/GenBank/DDBJ databases">
        <title>Wenzhouxiangella sp. Genome sequencing and assembly.</title>
        <authorList>
            <person name="Zhang R."/>
        </authorList>
    </citation>
    <scope>NUCLEOTIDE SEQUENCE [LARGE SCALE GENOMIC DNA]</scope>
    <source>
        <strain evidence="2 3">W260</strain>
    </source>
</reference>
<evidence type="ECO:0000313" key="3">
    <source>
        <dbReference type="Proteomes" id="UP000325372"/>
    </source>
</evidence>
<dbReference type="AlphaFoldDB" id="A0A5N0TDQ0"/>
<dbReference type="RefSeq" id="WP_150863530.1">
    <property type="nucleotide sequence ID" value="NZ_VYXP01000003.1"/>
</dbReference>
<dbReference type="Proteomes" id="UP000325372">
    <property type="component" value="Unassembled WGS sequence"/>
</dbReference>
<feature type="signal peptide" evidence="1">
    <location>
        <begin position="1"/>
        <end position="19"/>
    </location>
</feature>
<protein>
    <recommendedName>
        <fullName evidence="4">Serine hydrolase</fullName>
    </recommendedName>
</protein>
<evidence type="ECO:0000313" key="2">
    <source>
        <dbReference type="EMBL" id="KAA9132808.1"/>
    </source>
</evidence>